<reference evidence="1 2" key="1">
    <citation type="submission" date="2019-01" db="EMBL/GenBank/DDBJ databases">
        <title>Chengkuizengella sp. nov., isolated from deep-sea sediment of East Pacific Ocean.</title>
        <authorList>
            <person name="Yang J."/>
            <person name="Lai Q."/>
            <person name="Shao Z."/>
        </authorList>
    </citation>
    <scope>NUCLEOTIDE SEQUENCE [LARGE SCALE GENOMIC DNA]</scope>
    <source>
        <strain evidence="1 2">YPA3-1-1</strain>
    </source>
</reference>
<evidence type="ECO:0000313" key="1">
    <source>
        <dbReference type="EMBL" id="NBI28324.1"/>
    </source>
</evidence>
<dbReference type="Proteomes" id="UP000448943">
    <property type="component" value="Unassembled WGS sequence"/>
</dbReference>
<organism evidence="1 2">
    <name type="scientific">Chengkuizengella marina</name>
    <dbReference type="NCBI Taxonomy" id="2507566"/>
    <lineage>
        <taxon>Bacteria</taxon>
        <taxon>Bacillati</taxon>
        <taxon>Bacillota</taxon>
        <taxon>Bacilli</taxon>
        <taxon>Bacillales</taxon>
        <taxon>Paenibacillaceae</taxon>
        <taxon>Chengkuizengella</taxon>
    </lineage>
</organism>
<evidence type="ECO:0000313" key="2">
    <source>
        <dbReference type="Proteomes" id="UP000448943"/>
    </source>
</evidence>
<dbReference type="AlphaFoldDB" id="A0A6N9Q208"/>
<protein>
    <submittedName>
        <fullName evidence="1">Uncharacterized protein</fullName>
    </submittedName>
</protein>
<name>A0A6N9Q208_9BACL</name>
<keyword evidence="2" id="KW-1185">Reference proteome</keyword>
<sequence>MEINLRDAVKVINECQRTEQDKPILYILKCRTCGSEYPATGTAMKRTKKPRCKRCIQIDLDAMAKRGRSMR</sequence>
<gene>
    <name evidence="1" type="ORF">ERL59_05065</name>
</gene>
<proteinExistence type="predicted"/>
<comment type="caution">
    <text evidence="1">The sequence shown here is derived from an EMBL/GenBank/DDBJ whole genome shotgun (WGS) entry which is preliminary data.</text>
</comment>
<dbReference type="RefSeq" id="WP_160645104.1">
    <property type="nucleotide sequence ID" value="NZ_SIJB01000012.1"/>
</dbReference>
<accession>A0A6N9Q208</accession>
<dbReference type="EMBL" id="SIJB01000012">
    <property type="protein sequence ID" value="NBI28324.1"/>
    <property type="molecule type" value="Genomic_DNA"/>
</dbReference>